<proteinExistence type="predicted"/>
<comment type="caution">
    <text evidence="1">The sequence shown here is derived from an EMBL/GenBank/DDBJ whole genome shotgun (WGS) entry which is preliminary data.</text>
</comment>
<gene>
    <name evidence="1" type="ORF">EV645_7535</name>
</gene>
<protein>
    <submittedName>
        <fullName evidence="1">Uncharacterized protein</fullName>
    </submittedName>
</protein>
<name>A0A4Q7W339_9ACTN</name>
<evidence type="ECO:0000313" key="1">
    <source>
        <dbReference type="EMBL" id="RZU03503.1"/>
    </source>
</evidence>
<dbReference type="EMBL" id="SHKR01000017">
    <property type="protein sequence ID" value="RZU03503.1"/>
    <property type="molecule type" value="Genomic_DNA"/>
</dbReference>
<dbReference type="AlphaFoldDB" id="A0A4Q7W339"/>
<evidence type="ECO:0000313" key="2">
    <source>
        <dbReference type="Proteomes" id="UP000292027"/>
    </source>
</evidence>
<dbReference type="Proteomes" id="UP000292027">
    <property type="component" value="Unassembled WGS sequence"/>
</dbReference>
<accession>A0A4Q7W339</accession>
<keyword evidence="2" id="KW-1185">Reference proteome</keyword>
<reference evidence="1 2" key="1">
    <citation type="journal article" date="2015" name="Stand. Genomic Sci.">
        <title>Genomic Encyclopedia of Bacterial and Archaeal Type Strains, Phase III: the genomes of soil and plant-associated and newly described type strains.</title>
        <authorList>
            <person name="Whitman W.B."/>
            <person name="Woyke T."/>
            <person name="Klenk H.P."/>
            <person name="Zhou Y."/>
            <person name="Lilburn T.G."/>
            <person name="Beck B.J."/>
            <person name="De Vos P."/>
            <person name="Vandamme P."/>
            <person name="Eisen J.A."/>
            <person name="Garrity G."/>
            <person name="Hugenholtz P."/>
            <person name="Kyrpides N.C."/>
        </authorList>
    </citation>
    <scope>NUCLEOTIDE SEQUENCE [LARGE SCALE GENOMIC DNA]</scope>
    <source>
        <strain evidence="1 2">VKM Ac-2540</strain>
    </source>
</reference>
<sequence length="81" mass="8982">MIFVSPPAIQESRWCASHMIGGAPQTTQPRSRVFRARRMARVTSRSLRPTSRGSEFEPSTIGMTLASHARRRMVAAESPSP</sequence>
<organism evidence="1 2">
    <name type="scientific">Kribbella rubisoli</name>
    <dbReference type="NCBI Taxonomy" id="3075929"/>
    <lineage>
        <taxon>Bacteria</taxon>
        <taxon>Bacillati</taxon>
        <taxon>Actinomycetota</taxon>
        <taxon>Actinomycetes</taxon>
        <taxon>Propionibacteriales</taxon>
        <taxon>Kribbellaceae</taxon>
        <taxon>Kribbella</taxon>
    </lineage>
</organism>